<gene>
    <name evidence="1" type="ORF">WISP_22452</name>
</gene>
<dbReference type="EMBL" id="WHWB01032445">
    <property type="protein sequence ID" value="KAJ7425690.1"/>
    <property type="molecule type" value="Genomic_DNA"/>
</dbReference>
<organism evidence="1 2">
    <name type="scientific">Willisornis vidua</name>
    <name type="common">Xingu scale-backed antbird</name>
    <dbReference type="NCBI Taxonomy" id="1566151"/>
    <lineage>
        <taxon>Eukaryota</taxon>
        <taxon>Metazoa</taxon>
        <taxon>Chordata</taxon>
        <taxon>Craniata</taxon>
        <taxon>Vertebrata</taxon>
        <taxon>Euteleostomi</taxon>
        <taxon>Archelosauria</taxon>
        <taxon>Archosauria</taxon>
        <taxon>Dinosauria</taxon>
        <taxon>Saurischia</taxon>
        <taxon>Theropoda</taxon>
        <taxon>Coelurosauria</taxon>
        <taxon>Aves</taxon>
        <taxon>Neognathae</taxon>
        <taxon>Neoaves</taxon>
        <taxon>Telluraves</taxon>
        <taxon>Australaves</taxon>
        <taxon>Passeriformes</taxon>
        <taxon>Thamnophilidae</taxon>
        <taxon>Willisornis</taxon>
    </lineage>
</organism>
<sequence length="300" mass="34124">MEVSLFSQALDLPVQDVTTSTQYFQELILFFIDVVLHHIWVLLQLRKGISLQTQEDELFSIEVQTYQRKTSADTVEQENLPFIYEDAIAYCVKCLTKDKKWFPGLVTLSATTDIMYRKKNSLKFMMKLQMSFQGSLTFTLLILSPILPAEVKKFLLMSKLYLPWFEAISTHCVTCYPGEEANPDLATTSFQVVVGNDMVSPEPPFLQGKYLQIPQVFLTVHVLQTLRQLSCLSLDMVQHLNVFLVVKGPELDTEFVVWPHQCPVHRENQCSGLAGHTAFGTVQDAIDLSTLMAHVQLAVR</sequence>
<evidence type="ECO:0000313" key="2">
    <source>
        <dbReference type="Proteomes" id="UP001145742"/>
    </source>
</evidence>
<proteinExistence type="predicted"/>
<protein>
    <submittedName>
        <fullName evidence="1">Uncharacterized protein</fullName>
    </submittedName>
</protein>
<evidence type="ECO:0000313" key="1">
    <source>
        <dbReference type="EMBL" id="KAJ7425690.1"/>
    </source>
</evidence>
<reference evidence="1" key="1">
    <citation type="submission" date="2019-10" db="EMBL/GenBank/DDBJ databases">
        <authorList>
            <person name="Soares A.E.R."/>
            <person name="Aleixo A."/>
            <person name="Schneider P."/>
            <person name="Miyaki C.Y."/>
            <person name="Schneider M.P."/>
            <person name="Mello C."/>
            <person name="Vasconcelos A.T.R."/>
        </authorList>
    </citation>
    <scope>NUCLEOTIDE SEQUENCE</scope>
    <source>
        <tissue evidence="1">Muscle</tissue>
    </source>
</reference>
<name>A0ABQ9DMU1_9PASS</name>
<accession>A0ABQ9DMU1</accession>
<keyword evidence="2" id="KW-1185">Reference proteome</keyword>
<dbReference type="Proteomes" id="UP001145742">
    <property type="component" value="Unassembled WGS sequence"/>
</dbReference>
<comment type="caution">
    <text evidence="1">The sequence shown here is derived from an EMBL/GenBank/DDBJ whole genome shotgun (WGS) entry which is preliminary data.</text>
</comment>